<dbReference type="Gene3D" id="2.60.120.10">
    <property type="entry name" value="Jelly Rolls"/>
    <property type="match status" value="1"/>
</dbReference>
<accession>A0A8J7WAP1</accession>
<keyword evidence="2" id="KW-1185">Reference proteome</keyword>
<evidence type="ECO:0000313" key="2">
    <source>
        <dbReference type="Proteomes" id="UP000681356"/>
    </source>
</evidence>
<organism evidence="1 2">
    <name type="scientific">Thetidibacter halocola</name>
    <dbReference type="NCBI Taxonomy" id="2827239"/>
    <lineage>
        <taxon>Bacteria</taxon>
        <taxon>Pseudomonadati</taxon>
        <taxon>Pseudomonadota</taxon>
        <taxon>Alphaproteobacteria</taxon>
        <taxon>Rhodobacterales</taxon>
        <taxon>Roseobacteraceae</taxon>
        <taxon>Thetidibacter</taxon>
    </lineage>
</organism>
<sequence length="133" mass="13881">MLVLHLTEDAAGISHFADLAVPLDADAFAPPAPAMPISATEEATGLLYLILPAGWGGAQHPSPRRQVAFCFSGRLRVEAGDGEVREFGAGAIWRMEDVAGAGHTTTVLGDDDVRLAIVQLPPQPGDPTGEEAK</sequence>
<dbReference type="EMBL" id="JAGTUU010000001">
    <property type="protein sequence ID" value="MBS0123267.1"/>
    <property type="molecule type" value="Genomic_DNA"/>
</dbReference>
<dbReference type="InterPro" id="IPR011051">
    <property type="entry name" value="RmlC_Cupin_sf"/>
</dbReference>
<dbReference type="Proteomes" id="UP000681356">
    <property type="component" value="Unassembled WGS sequence"/>
</dbReference>
<proteinExistence type="predicted"/>
<gene>
    <name evidence="1" type="ORF">KB874_03890</name>
</gene>
<protein>
    <submittedName>
        <fullName evidence="1">Cupin</fullName>
    </submittedName>
</protein>
<dbReference type="AlphaFoldDB" id="A0A8J7WAP1"/>
<reference evidence="1" key="1">
    <citation type="submission" date="2021-04" db="EMBL/GenBank/DDBJ databases">
        <authorList>
            <person name="Yoon J."/>
        </authorList>
    </citation>
    <scope>NUCLEOTIDE SEQUENCE</scope>
    <source>
        <strain evidence="1">KMU-90</strain>
    </source>
</reference>
<dbReference type="SUPFAM" id="SSF51182">
    <property type="entry name" value="RmlC-like cupins"/>
    <property type="match status" value="1"/>
</dbReference>
<dbReference type="InterPro" id="IPR014710">
    <property type="entry name" value="RmlC-like_jellyroll"/>
</dbReference>
<name>A0A8J7WAP1_9RHOB</name>
<comment type="caution">
    <text evidence="1">The sequence shown here is derived from an EMBL/GenBank/DDBJ whole genome shotgun (WGS) entry which is preliminary data.</text>
</comment>
<evidence type="ECO:0000313" key="1">
    <source>
        <dbReference type="EMBL" id="MBS0123267.1"/>
    </source>
</evidence>